<dbReference type="Proteomes" id="UP000325743">
    <property type="component" value="Chromosome 1"/>
</dbReference>
<reference evidence="3 6" key="3">
    <citation type="submission" date="2021-02" db="EMBL/GenBank/DDBJ databases">
        <title>Complete Genome Sequence of Cupriavidus oxalaticus Strain Ox1, a Soil Oxalate-Degrading Species.</title>
        <authorList>
            <person name="Palmieri F."/>
            <person name="Udriet P."/>
            <person name="Deuasquier M."/>
            <person name="Beaudoing E."/>
            <person name="Johnson S.L."/>
            <person name="Davenport K.W."/>
            <person name="Chain P.S."/>
            <person name="Bindschedler S."/>
            <person name="Junier P."/>
        </authorList>
    </citation>
    <scope>NUCLEOTIDE SEQUENCE [LARGE SCALE GENOMIC DNA]</scope>
    <source>
        <strain evidence="3 6">Ox1</strain>
    </source>
</reference>
<evidence type="ECO:0000259" key="1">
    <source>
        <dbReference type="Pfam" id="PF01796"/>
    </source>
</evidence>
<evidence type="ECO:0000313" key="2">
    <source>
        <dbReference type="EMBL" id="QEZ43474.1"/>
    </source>
</evidence>
<dbReference type="Proteomes" id="UP000256862">
    <property type="component" value="Plasmid CO2235_mp"/>
</dbReference>
<dbReference type="InterPro" id="IPR012340">
    <property type="entry name" value="NA-bd_OB-fold"/>
</dbReference>
<reference evidence="4" key="1">
    <citation type="submission" date="2018-01" db="EMBL/GenBank/DDBJ databases">
        <authorList>
            <person name="Clerissi C."/>
        </authorList>
    </citation>
    <scope>NUCLEOTIDE SEQUENCE</scope>
    <source>
        <strain evidence="4">Cupriavidus oxalaticus LMG 2235</strain>
    </source>
</reference>
<dbReference type="EMBL" id="CP032518">
    <property type="protein sequence ID" value="QEZ43474.1"/>
    <property type="molecule type" value="Genomic_DNA"/>
</dbReference>
<dbReference type="Pfam" id="PF01796">
    <property type="entry name" value="OB_ChsH2_C"/>
    <property type="match status" value="1"/>
</dbReference>
<dbReference type="EMBL" id="CP069811">
    <property type="protein sequence ID" value="QRQ90779.1"/>
    <property type="molecule type" value="Genomic_DNA"/>
</dbReference>
<evidence type="ECO:0000313" key="5">
    <source>
        <dbReference type="Proteomes" id="UP000325743"/>
    </source>
</evidence>
<dbReference type="OrthoDB" id="6937785at2"/>
<dbReference type="SUPFAM" id="SSF50249">
    <property type="entry name" value="Nucleic acid-binding proteins"/>
    <property type="match status" value="1"/>
</dbReference>
<feature type="domain" description="ChsH2 C-terminal OB-fold" evidence="1">
    <location>
        <begin position="46"/>
        <end position="102"/>
    </location>
</feature>
<evidence type="ECO:0000313" key="6">
    <source>
        <dbReference type="Proteomes" id="UP000623307"/>
    </source>
</evidence>
<protein>
    <submittedName>
        <fullName evidence="2">OB-fold domain-containing protein</fullName>
    </submittedName>
</protein>
<dbReference type="RefSeq" id="WP_063239795.1">
    <property type="nucleotide sequence ID" value="NZ_CP032518.1"/>
</dbReference>
<keyword evidence="6" id="KW-1185">Reference proteome</keyword>
<dbReference type="Proteomes" id="UP000623307">
    <property type="component" value="Chromosome 1"/>
</dbReference>
<name>A0A375GGZ6_9BURK</name>
<reference evidence="2 5" key="2">
    <citation type="submission" date="2018-09" db="EMBL/GenBank/DDBJ databases">
        <title>Complete genome sequence of Cupriavidus oxalaticus T2, a bacterium capable of phenol tolerance and degradation.</title>
        <authorList>
            <person name="Yan J."/>
        </authorList>
    </citation>
    <scope>NUCLEOTIDE SEQUENCE [LARGE SCALE GENOMIC DNA]</scope>
    <source>
        <strain evidence="2 5">T2</strain>
    </source>
</reference>
<sequence>MSDQAYPLWSADPLPHLIASRHRASGEWIFPAVPADSPLAAEHEPVAIRGSGVVYSFTVIHPAPKSGQPPYALGYVDFVGPVRIFGRLQGKARPVIGDRYEARPDAEFGYVFEAVTA</sequence>
<accession>A0A375GGZ6</accession>
<dbReference type="AlphaFoldDB" id="A0A375GGZ6"/>
<gene>
    <name evidence="4" type="ORF">CO2235_MP70098</name>
    <name evidence="2" type="ORF">D2917_03980</name>
    <name evidence="3" type="ORF">JTE92_08995</name>
</gene>
<dbReference type="EMBL" id="OGUS01000142">
    <property type="protein sequence ID" value="SPC23320.1"/>
    <property type="molecule type" value="Genomic_DNA"/>
</dbReference>
<dbReference type="InterPro" id="IPR002878">
    <property type="entry name" value="ChsH2_C"/>
</dbReference>
<evidence type="ECO:0000313" key="4">
    <source>
        <dbReference type="EMBL" id="SPC23320.1"/>
    </source>
</evidence>
<proteinExistence type="predicted"/>
<dbReference type="GeneID" id="303489657"/>
<organism evidence="4">
    <name type="scientific">Cupriavidus oxalaticus</name>
    <dbReference type="NCBI Taxonomy" id="96344"/>
    <lineage>
        <taxon>Bacteria</taxon>
        <taxon>Pseudomonadati</taxon>
        <taxon>Pseudomonadota</taxon>
        <taxon>Betaproteobacteria</taxon>
        <taxon>Burkholderiales</taxon>
        <taxon>Burkholderiaceae</taxon>
        <taxon>Cupriavidus</taxon>
    </lineage>
</organism>
<evidence type="ECO:0000313" key="3">
    <source>
        <dbReference type="EMBL" id="QRQ90779.1"/>
    </source>
</evidence>